<reference evidence="1 3" key="1">
    <citation type="journal article" date="2008" name="Science">
        <title>The Physcomitrella genome reveals evolutionary insights into the conquest of land by plants.</title>
        <authorList>
            <person name="Rensing S."/>
            <person name="Lang D."/>
            <person name="Zimmer A."/>
            <person name="Terry A."/>
            <person name="Salamov A."/>
            <person name="Shapiro H."/>
            <person name="Nishiyama T."/>
            <person name="Perroud P.-F."/>
            <person name="Lindquist E."/>
            <person name="Kamisugi Y."/>
            <person name="Tanahashi T."/>
            <person name="Sakakibara K."/>
            <person name="Fujita T."/>
            <person name="Oishi K."/>
            <person name="Shin-I T."/>
            <person name="Kuroki Y."/>
            <person name="Toyoda A."/>
            <person name="Suzuki Y."/>
            <person name="Hashimoto A."/>
            <person name="Yamaguchi K."/>
            <person name="Sugano A."/>
            <person name="Kohara Y."/>
            <person name="Fujiyama A."/>
            <person name="Anterola A."/>
            <person name="Aoki S."/>
            <person name="Ashton N."/>
            <person name="Barbazuk W.B."/>
            <person name="Barker E."/>
            <person name="Bennetzen J."/>
            <person name="Bezanilla M."/>
            <person name="Blankenship R."/>
            <person name="Cho S.H."/>
            <person name="Dutcher S."/>
            <person name="Estelle M."/>
            <person name="Fawcett J.A."/>
            <person name="Gundlach H."/>
            <person name="Hanada K."/>
            <person name="Heyl A."/>
            <person name="Hicks K.A."/>
            <person name="Hugh J."/>
            <person name="Lohr M."/>
            <person name="Mayer K."/>
            <person name="Melkozernov A."/>
            <person name="Murata T."/>
            <person name="Nelson D."/>
            <person name="Pils B."/>
            <person name="Prigge M."/>
            <person name="Reiss B."/>
            <person name="Renner T."/>
            <person name="Rombauts S."/>
            <person name="Rushton P."/>
            <person name="Sanderfoot A."/>
            <person name="Schween G."/>
            <person name="Shiu S.-H."/>
            <person name="Stueber K."/>
            <person name="Theodoulou F.L."/>
            <person name="Tu H."/>
            <person name="Van de Peer Y."/>
            <person name="Verrier P.J."/>
            <person name="Waters E."/>
            <person name="Wood A."/>
            <person name="Yang L."/>
            <person name="Cove D."/>
            <person name="Cuming A."/>
            <person name="Hasebe M."/>
            <person name="Lucas S."/>
            <person name="Mishler D.B."/>
            <person name="Reski R."/>
            <person name="Grigoriev I."/>
            <person name="Quatrano R.S."/>
            <person name="Boore J.L."/>
        </authorList>
    </citation>
    <scope>NUCLEOTIDE SEQUENCE [LARGE SCALE GENOMIC DNA]</scope>
    <source>
        <strain evidence="2 3">cv. Gransden 2004</strain>
    </source>
</reference>
<gene>
    <name evidence="1" type="ORF">PHYPA_012671</name>
</gene>
<evidence type="ECO:0000313" key="2">
    <source>
        <dbReference type="EnsemblPlants" id="PAC:32911385.CDS.1"/>
    </source>
</evidence>
<evidence type="ECO:0000313" key="1">
    <source>
        <dbReference type="EMBL" id="PNR48196.1"/>
    </source>
</evidence>
<accession>A0A2K1K346</accession>
<dbReference type="Proteomes" id="UP000006727">
    <property type="component" value="Chromosome 9"/>
</dbReference>
<organism evidence="1">
    <name type="scientific">Physcomitrium patens</name>
    <name type="common">Spreading-leaved earth moss</name>
    <name type="synonym">Physcomitrella patens</name>
    <dbReference type="NCBI Taxonomy" id="3218"/>
    <lineage>
        <taxon>Eukaryota</taxon>
        <taxon>Viridiplantae</taxon>
        <taxon>Streptophyta</taxon>
        <taxon>Embryophyta</taxon>
        <taxon>Bryophyta</taxon>
        <taxon>Bryophytina</taxon>
        <taxon>Bryopsida</taxon>
        <taxon>Funariidae</taxon>
        <taxon>Funariales</taxon>
        <taxon>Funariaceae</taxon>
        <taxon>Physcomitrium</taxon>
    </lineage>
</organism>
<evidence type="ECO:0000313" key="3">
    <source>
        <dbReference type="Proteomes" id="UP000006727"/>
    </source>
</evidence>
<accession>A0A7I3YZL0</accession>
<dbReference type="EnsemblPlants" id="Pp3c9_13780V3.1">
    <property type="protein sequence ID" value="PAC:32911385.CDS.1"/>
    <property type="gene ID" value="Pp3c9_13780"/>
</dbReference>
<reference evidence="1 3" key="2">
    <citation type="journal article" date="2018" name="Plant J.">
        <title>The Physcomitrella patens chromosome-scale assembly reveals moss genome structure and evolution.</title>
        <authorList>
            <person name="Lang D."/>
            <person name="Ullrich K.K."/>
            <person name="Murat F."/>
            <person name="Fuchs J."/>
            <person name="Jenkins J."/>
            <person name="Haas F.B."/>
            <person name="Piednoel M."/>
            <person name="Gundlach H."/>
            <person name="Van Bel M."/>
            <person name="Meyberg R."/>
            <person name="Vives C."/>
            <person name="Morata J."/>
            <person name="Symeonidi A."/>
            <person name="Hiss M."/>
            <person name="Muchero W."/>
            <person name="Kamisugi Y."/>
            <person name="Saleh O."/>
            <person name="Blanc G."/>
            <person name="Decker E.L."/>
            <person name="van Gessel N."/>
            <person name="Grimwood J."/>
            <person name="Hayes R.D."/>
            <person name="Graham S.W."/>
            <person name="Gunter L.E."/>
            <person name="McDaniel S.F."/>
            <person name="Hoernstein S.N.W."/>
            <person name="Larsson A."/>
            <person name="Li F.W."/>
            <person name="Perroud P.F."/>
            <person name="Phillips J."/>
            <person name="Ranjan P."/>
            <person name="Rokshar D.S."/>
            <person name="Rothfels C.J."/>
            <person name="Schneider L."/>
            <person name="Shu S."/>
            <person name="Stevenson D.W."/>
            <person name="Thummler F."/>
            <person name="Tillich M."/>
            <person name="Villarreal Aguilar J.C."/>
            <person name="Widiez T."/>
            <person name="Wong G.K."/>
            <person name="Wymore A."/>
            <person name="Zhang Y."/>
            <person name="Zimmer A.D."/>
            <person name="Quatrano R.S."/>
            <person name="Mayer K.F.X."/>
            <person name="Goodstein D."/>
            <person name="Casacuberta J.M."/>
            <person name="Vandepoele K."/>
            <person name="Reski R."/>
            <person name="Cuming A.C."/>
            <person name="Tuskan G.A."/>
            <person name="Maumus F."/>
            <person name="Salse J."/>
            <person name="Schmutz J."/>
            <person name="Rensing S.A."/>
        </authorList>
    </citation>
    <scope>NUCLEOTIDE SEQUENCE [LARGE SCALE GENOMIC DNA]</scope>
    <source>
        <strain evidence="2 3">cv. Gransden 2004</strain>
    </source>
</reference>
<name>A0A2K1K346_PHYPA</name>
<dbReference type="AlphaFoldDB" id="A0A2K1K346"/>
<dbReference type="Gramene" id="Pp3c9_13780V3.1">
    <property type="protein sequence ID" value="PAC:32911385.CDS.1"/>
    <property type="gene ID" value="Pp3c9_13780"/>
</dbReference>
<keyword evidence="3" id="KW-1185">Reference proteome</keyword>
<sequence>MNENLANAHAVITIRYNLVKQNVNIAEDAGMGWEKAEA</sequence>
<reference evidence="2" key="3">
    <citation type="submission" date="2020-12" db="UniProtKB">
        <authorList>
            <consortium name="EnsemblPlants"/>
        </authorList>
    </citation>
    <scope>IDENTIFICATION</scope>
</reference>
<protein>
    <submittedName>
        <fullName evidence="1 2">Uncharacterized protein</fullName>
    </submittedName>
</protein>
<dbReference type="EMBL" id="ABEU02000009">
    <property type="protein sequence ID" value="PNR48196.1"/>
    <property type="molecule type" value="Genomic_DNA"/>
</dbReference>
<proteinExistence type="predicted"/>